<protein>
    <submittedName>
        <fullName evidence="7">Uncharacterized protein</fullName>
    </submittedName>
</protein>
<dbReference type="FunFam" id="1.20.1250.20:FF:000013">
    <property type="entry name" value="MFS general substrate transporter"/>
    <property type="match status" value="1"/>
</dbReference>
<name>A0AAW0GVE7_9APHY</name>
<feature type="transmembrane region" description="Helical" evidence="6">
    <location>
        <begin position="40"/>
        <end position="60"/>
    </location>
</feature>
<keyword evidence="4 6" id="KW-1133">Transmembrane helix</keyword>
<comment type="subcellular location">
    <subcellularLocation>
        <location evidence="1">Membrane</location>
        <topology evidence="1">Multi-pass membrane protein</topology>
    </subcellularLocation>
</comment>
<feature type="transmembrane region" description="Helical" evidence="6">
    <location>
        <begin position="7"/>
        <end position="28"/>
    </location>
</feature>
<sequence length="208" mass="23227">MAIGDWKVWWLAVALTAMVVSLSFNAFFPTLSATMGYNRTVTLLLCAPPWGFATIVAFVVTRHSDRVGERFWHIAIPLLVGIVGFVIAVSTMNTAARYVSLFLMAQSYAGFITFLAWISNSIPRPPSKRAVALAFINAFAQLGNIAGSYIWPTHWGPSYKFSYAICISTSGLTIVMCYIFKRHLESLNKKLEEKEQEEGRPKGFRFLA</sequence>
<evidence type="ECO:0000256" key="4">
    <source>
        <dbReference type="ARBA" id="ARBA00022989"/>
    </source>
</evidence>
<keyword evidence="2" id="KW-0813">Transport</keyword>
<evidence type="ECO:0000256" key="1">
    <source>
        <dbReference type="ARBA" id="ARBA00004141"/>
    </source>
</evidence>
<dbReference type="PANTHER" id="PTHR43791">
    <property type="entry name" value="PERMEASE-RELATED"/>
    <property type="match status" value="1"/>
</dbReference>
<dbReference type="GO" id="GO:0016020">
    <property type="term" value="C:membrane"/>
    <property type="evidence" value="ECO:0007669"/>
    <property type="project" value="UniProtKB-SubCell"/>
</dbReference>
<keyword evidence="5 6" id="KW-0472">Membrane</keyword>
<dbReference type="AlphaFoldDB" id="A0AAW0GVE7"/>
<proteinExistence type="predicted"/>
<organism evidence="7 8">
    <name type="scientific">Cerrena zonata</name>
    <dbReference type="NCBI Taxonomy" id="2478898"/>
    <lineage>
        <taxon>Eukaryota</taxon>
        <taxon>Fungi</taxon>
        <taxon>Dikarya</taxon>
        <taxon>Basidiomycota</taxon>
        <taxon>Agaricomycotina</taxon>
        <taxon>Agaricomycetes</taxon>
        <taxon>Polyporales</taxon>
        <taxon>Cerrenaceae</taxon>
        <taxon>Cerrena</taxon>
    </lineage>
</organism>
<dbReference type="Pfam" id="PF07690">
    <property type="entry name" value="MFS_1"/>
    <property type="match status" value="1"/>
</dbReference>
<dbReference type="Proteomes" id="UP001385951">
    <property type="component" value="Unassembled WGS sequence"/>
</dbReference>
<feature type="transmembrane region" description="Helical" evidence="6">
    <location>
        <begin position="72"/>
        <end position="92"/>
    </location>
</feature>
<evidence type="ECO:0000256" key="6">
    <source>
        <dbReference type="SAM" id="Phobius"/>
    </source>
</evidence>
<dbReference type="Gene3D" id="1.20.1250.20">
    <property type="entry name" value="MFS general substrate transporter like domains"/>
    <property type="match status" value="1"/>
</dbReference>
<evidence type="ECO:0000256" key="5">
    <source>
        <dbReference type="ARBA" id="ARBA00023136"/>
    </source>
</evidence>
<dbReference type="PANTHER" id="PTHR43791:SF6">
    <property type="entry name" value="TRANSPORTER, PUTATIVE (AFU_ORTHOLOGUE AFUA_1G16690)-RELATED"/>
    <property type="match status" value="1"/>
</dbReference>
<evidence type="ECO:0000256" key="3">
    <source>
        <dbReference type="ARBA" id="ARBA00022692"/>
    </source>
</evidence>
<reference evidence="7 8" key="1">
    <citation type="submission" date="2022-09" db="EMBL/GenBank/DDBJ databases">
        <authorList>
            <person name="Palmer J.M."/>
        </authorList>
    </citation>
    <scope>NUCLEOTIDE SEQUENCE [LARGE SCALE GENOMIC DNA]</scope>
    <source>
        <strain evidence="7 8">DSM 7382</strain>
    </source>
</reference>
<comment type="caution">
    <text evidence="7">The sequence shown here is derived from an EMBL/GenBank/DDBJ whole genome shotgun (WGS) entry which is preliminary data.</text>
</comment>
<dbReference type="InterPro" id="IPR036259">
    <property type="entry name" value="MFS_trans_sf"/>
</dbReference>
<feature type="transmembrane region" description="Helical" evidence="6">
    <location>
        <begin position="130"/>
        <end position="149"/>
    </location>
</feature>
<keyword evidence="3 6" id="KW-0812">Transmembrane</keyword>
<gene>
    <name evidence="7" type="ORF">QCA50_000685</name>
</gene>
<feature type="transmembrane region" description="Helical" evidence="6">
    <location>
        <begin position="98"/>
        <end position="118"/>
    </location>
</feature>
<feature type="transmembrane region" description="Helical" evidence="6">
    <location>
        <begin position="161"/>
        <end position="180"/>
    </location>
</feature>
<keyword evidence="8" id="KW-1185">Reference proteome</keyword>
<evidence type="ECO:0000313" key="8">
    <source>
        <dbReference type="Proteomes" id="UP001385951"/>
    </source>
</evidence>
<dbReference type="GO" id="GO:0022857">
    <property type="term" value="F:transmembrane transporter activity"/>
    <property type="evidence" value="ECO:0007669"/>
    <property type="project" value="InterPro"/>
</dbReference>
<evidence type="ECO:0000256" key="2">
    <source>
        <dbReference type="ARBA" id="ARBA00022448"/>
    </source>
</evidence>
<dbReference type="SUPFAM" id="SSF103473">
    <property type="entry name" value="MFS general substrate transporter"/>
    <property type="match status" value="1"/>
</dbReference>
<dbReference type="InterPro" id="IPR011701">
    <property type="entry name" value="MFS"/>
</dbReference>
<dbReference type="EMBL" id="JASBNA010000001">
    <property type="protein sequence ID" value="KAK7696044.1"/>
    <property type="molecule type" value="Genomic_DNA"/>
</dbReference>
<accession>A0AAW0GVE7</accession>
<evidence type="ECO:0000313" key="7">
    <source>
        <dbReference type="EMBL" id="KAK7696044.1"/>
    </source>
</evidence>